<dbReference type="EMBL" id="RYUM01000023">
    <property type="protein sequence ID" value="RYQ16975.1"/>
    <property type="molecule type" value="Genomic_DNA"/>
</dbReference>
<name>A0A4Q5A3H0_9BIFI</name>
<evidence type="ECO:0000313" key="1">
    <source>
        <dbReference type="EMBL" id="RYQ16975.1"/>
    </source>
</evidence>
<protein>
    <submittedName>
        <fullName evidence="1">Uncharacterized protein</fullName>
    </submittedName>
</protein>
<proteinExistence type="predicted"/>
<dbReference type="Proteomes" id="UP000291187">
    <property type="component" value="Unassembled WGS sequence"/>
</dbReference>
<comment type="caution">
    <text evidence="1">The sequence shown here is derived from an EMBL/GenBank/DDBJ whole genome shotgun (WGS) entry which is preliminary data.</text>
</comment>
<organism evidence="1 2">
    <name type="scientific">Bifidobacterium pseudolongum subsp. globosum</name>
    <dbReference type="NCBI Taxonomy" id="1690"/>
    <lineage>
        <taxon>Bacteria</taxon>
        <taxon>Bacillati</taxon>
        <taxon>Actinomycetota</taxon>
        <taxon>Actinomycetes</taxon>
        <taxon>Bifidobacteriales</taxon>
        <taxon>Bifidobacteriaceae</taxon>
        <taxon>Bifidobacterium</taxon>
    </lineage>
</organism>
<evidence type="ECO:0000313" key="2">
    <source>
        <dbReference type="Proteomes" id="UP000291187"/>
    </source>
</evidence>
<reference evidence="1 2" key="1">
    <citation type="submission" date="2018-12" db="EMBL/GenBank/DDBJ databases">
        <title>Unveiling genomic diversity among members of the Bifidobacterium pseudolongum species, a widely distributed gut commensal of the animal kingdom.</title>
        <authorList>
            <person name="Lugli G.A."/>
            <person name="Duranti S."/>
            <person name="Albert K."/>
            <person name="Mancabelli L."/>
            <person name="Napoli S."/>
            <person name="Viappiani A."/>
            <person name="Anzalone R."/>
            <person name="Longhi G."/>
            <person name="Milani C."/>
            <person name="Turroni F."/>
            <person name="Alessandri G."/>
            <person name="Sela D.A."/>
            <person name="Van Sinderen D."/>
            <person name="Ventura M."/>
        </authorList>
    </citation>
    <scope>NUCLEOTIDE SEQUENCE [LARGE SCALE GENOMIC DNA]</scope>
    <source>
        <strain evidence="1 2">2071B</strain>
    </source>
</reference>
<dbReference type="AlphaFoldDB" id="A0A4Q5A3H0"/>
<gene>
    <name evidence="1" type="ORF">PG2071B_1552</name>
</gene>
<accession>A0A4Q5A3H0</accession>
<sequence>MLSQYSAELYLGSETPLKIKDASPEETQRIENMLKTGRTFTVRASAGKGSAHTITINGAAVPWWYIDAGEYPVGQIY</sequence>